<gene>
    <name evidence="4" type="ORF">ALAG00032_LOCUS13701</name>
    <name evidence="5" type="ORF">ALAG00032_LOCUS13702</name>
    <name evidence="6" type="ORF">ALAG00032_LOCUS13703</name>
    <name evidence="7" type="ORF">ALAG00032_LOCUS13704</name>
</gene>
<sequence length="510" mass="57287">MCRYYPTCAAVSSLSKVLKRRKRSASSVITRLNKKINSVKNLQDMEKIIKDIGKAIDNTRTLVVAMKKFRLFGRPNRALEIFYLAWHHGLEPNVYTFTAAIAACDRQLNQALDLLEEMETRGLKPSAFTYGALISTCEKCGAWEKALDIFYTMKNQGIPPDRIVYNAILTACERGGQWEKALQLFNEMKLKSLSPNISSYNLTMSVLEKNHQHQKVLELFDEIEANNLSNENIIVPTSLTYGLAISACQNQKNWQRALQLLEQCKSKEIDNIIIYTGAMSACEESGEWQKVLNLFDEILLRHRQNKHLIPNVITYTVALSACEKGRQWKRALHILFHEMPLRAVEPNGITYSNAIATCEICGQTALALQIYRRACSRGFFQSIRRSINLIDLHDLVVPVAKIAVRAAVEDLQEKICFNDNCDISYELTVITGQGIHSEGGESVIKPAIIALCQDHSNWHGLHIQCKEYNSNPGRLQLTMIPTLFSLSSSESEEGGDGTDNDGNAPVASSL</sequence>
<dbReference type="InterPro" id="IPR002625">
    <property type="entry name" value="Smr_dom"/>
</dbReference>
<dbReference type="SUPFAM" id="SSF48452">
    <property type="entry name" value="TPR-like"/>
    <property type="match status" value="1"/>
</dbReference>
<dbReference type="PANTHER" id="PTHR45613">
    <property type="entry name" value="PENTATRICOPEPTIDE REPEAT-CONTAINING PROTEIN"/>
    <property type="match status" value="1"/>
</dbReference>
<feature type="repeat" description="PPR" evidence="1">
    <location>
        <begin position="161"/>
        <end position="195"/>
    </location>
</feature>
<feature type="repeat" description="PPR" evidence="1">
    <location>
        <begin position="311"/>
        <end position="346"/>
    </location>
</feature>
<reference evidence="4" key="1">
    <citation type="submission" date="2021-01" db="EMBL/GenBank/DDBJ databases">
        <authorList>
            <person name="Corre E."/>
            <person name="Pelletier E."/>
            <person name="Niang G."/>
            <person name="Scheremetjew M."/>
            <person name="Finn R."/>
            <person name="Kale V."/>
            <person name="Holt S."/>
            <person name="Cochrane G."/>
            <person name="Meng A."/>
            <person name="Brown T."/>
            <person name="Cohen L."/>
        </authorList>
    </citation>
    <scope>NUCLEOTIDE SEQUENCE</scope>
    <source>
        <strain evidence="4">CCMP1510</strain>
    </source>
</reference>
<dbReference type="InterPro" id="IPR002885">
    <property type="entry name" value="PPR_rpt"/>
</dbReference>
<dbReference type="EMBL" id="HBIJ01021045">
    <property type="protein sequence ID" value="CAE0372919.1"/>
    <property type="molecule type" value="Transcribed_RNA"/>
</dbReference>
<evidence type="ECO:0000256" key="2">
    <source>
        <dbReference type="SAM" id="MobiDB-lite"/>
    </source>
</evidence>
<dbReference type="SUPFAM" id="SSF160443">
    <property type="entry name" value="SMR domain-like"/>
    <property type="match status" value="1"/>
</dbReference>
<evidence type="ECO:0000313" key="5">
    <source>
        <dbReference type="EMBL" id="CAE0372917.1"/>
    </source>
</evidence>
<dbReference type="Pfam" id="PF13812">
    <property type="entry name" value="PPR_3"/>
    <property type="match status" value="2"/>
</dbReference>
<evidence type="ECO:0000313" key="6">
    <source>
        <dbReference type="EMBL" id="CAE0372918.1"/>
    </source>
</evidence>
<dbReference type="Gene3D" id="1.25.40.10">
    <property type="entry name" value="Tetratricopeptide repeat domain"/>
    <property type="match status" value="2"/>
</dbReference>
<dbReference type="AlphaFoldDB" id="A0A6S8F256"/>
<dbReference type="Gene3D" id="3.30.1370.110">
    <property type="match status" value="1"/>
</dbReference>
<dbReference type="PANTHER" id="PTHR45613:SF9">
    <property type="entry name" value="MITOCHONDRIAL GROUP I INTRON SPLICING FACTOR CCM1"/>
    <property type="match status" value="1"/>
</dbReference>
<proteinExistence type="predicted"/>
<dbReference type="PROSITE" id="PS51375">
    <property type="entry name" value="PPR"/>
    <property type="match status" value="3"/>
</dbReference>
<protein>
    <recommendedName>
        <fullName evidence="3">Smr domain-containing protein</fullName>
    </recommendedName>
</protein>
<feature type="domain" description="Smr" evidence="3">
    <location>
        <begin position="390"/>
        <end position="478"/>
    </location>
</feature>
<dbReference type="NCBIfam" id="TIGR00756">
    <property type="entry name" value="PPR"/>
    <property type="match status" value="2"/>
</dbReference>
<feature type="compositionally biased region" description="Acidic residues" evidence="2">
    <location>
        <begin position="490"/>
        <end position="499"/>
    </location>
</feature>
<dbReference type="InterPro" id="IPR011990">
    <property type="entry name" value="TPR-like_helical_dom_sf"/>
</dbReference>
<dbReference type="EMBL" id="HBIJ01021044">
    <property type="protein sequence ID" value="CAE0372918.1"/>
    <property type="molecule type" value="Transcribed_RNA"/>
</dbReference>
<evidence type="ECO:0000256" key="1">
    <source>
        <dbReference type="PROSITE-ProRule" id="PRU00708"/>
    </source>
</evidence>
<accession>A0A6S8F256</accession>
<organism evidence="4">
    <name type="scientific">Aureoumbra lagunensis</name>
    <dbReference type="NCBI Taxonomy" id="44058"/>
    <lineage>
        <taxon>Eukaryota</taxon>
        <taxon>Sar</taxon>
        <taxon>Stramenopiles</taxon>
        <taxon>Ochrophyta</taxon>
        <taxon>Pelagophyceae</taxon>
        <taxon>Pelagomonadales</taxon>
        <taxon>Aureoumbra</taxon>
    </lineage>
</organism>
<dbReference type="PROSITE" id="PS50828">
    <property type="entry name" value="SMR"/>
    <property type="match status" value="1"/>
</dbReference>
<feature type="region of interest" description="Disordered" evidence="2">
    <location>
        <begin position="487"/>
        <end position="510"/>
    </location>
</feature>
<dbReference type="Pfam" id="PF01535">
    <property type="entry name" value="PPR"/>
    <property type="match status" value="1"/>
</dbReference>
<dbReference type="EMBL" id="HBIJ01021042">
    <property type="protein sequence ID" value="CAE0372916.1"/>
    <property type="molecule type" value="Transcribed_RNA"/>
</dbReference>
<dbReference type="InterPro" id="IPR036063">
    <property type="entry name" value="Smr_dom_sf"/>
</dbReference>
<evidence type="ECO:0000259" key="3">
    <source>
        <dbReference type="PROSITE" id="PS50828"/>
    </source>
</evidence>
<dbReference type="EMBL" id="HBIJ01021043">
    <property type="protein sequence ID" value="CAE0372917.1"/>
    <property type="molecule type" value="Transcribed_RNA"/>
</dbReference>
<evidence type="ECO:0000313" key="4">
    <source>
        <dbReference type="EMBL" id="CAE0372916.1"/>
    </source>
</evidence>
<evidence type="ECO:0000313" key="7">
    <source>
        <dbReference type="EMBL" id="CAE0372919.1"/>
    </source>
</evidence>
<name>A0A6S8F256_9STRA</name>
<feature type="repeat" description="PPR" evidence="1">
    <location>
        <begin position="126"/>
        <end position="160"/>
    </location>
</feature>